<name>A0A8X7BBT1_TRICX</name>
<reference evidence="2" key="1">
    <citation type="submission" date="2020-08" db="EMBL/GenBank/DDBJ databases">
        <title>Multicomponent nature underlies the extraordinary mechanical properties of spider dragline silk.</title>
        <authorList>
            <person name="Kono N."/>
            <person name="Nakamura H."/>
            <person name="Mori M."/>
            <person name="Yoshida Y."/>
            <person name="Ohtoshi R."/>
            <person name="Malay A.D."/>
            <person name="Moran D.A.P."/>
            <person name="Tomita M."/>
            <person name="Numata K."/>
            <person name="Arakawa K."/>
        </authorList>
    </citation>
    <scope>NUCLEOTIDE SEQUENCE</scope>
</reference>
<dbReference type="EMBL" id="BMAU01021370">
    <property type="protein sequence ID" value="GFY24857.1"/>
    <property type="molecule type" value="Genomic_DNA"/>
</dbReference>
<feature type="compositionally biased region" description="Basic and acidic residues" evidence="1">
    <location>
        <begin position="1"/>
        <end position="38"/>
    </location>
</feature>
<evidence type="ECO:0000313" key="2">
    <source>
        <dbReference type="EMBL" id="GFY24857.1"/>
    </source>
</evidence>
<proteinExistence type="predicted"/>
<evidence type="ECO:0000313" key="3">
    <source>
        <dbReference type="Proteomes" id="UP000887159"/>
    </source>
</evidence>
<keyword evidence="3" id="KW-1185">Reference proteome</keyword>
<sequence>MRPVPHSEELSIPKPLEHVTLYEESSDSDRSKEEEKTVCGDTTFKPRCSSEPHLLTQEDLNNLIRDLKLSEKQSEMLRSLLKVWNLLQ</sequence>
<comment type="caution">
    <text evidence="2">The sequence shown here is derived from an EMBL/GenBank/DDBJ whole genome shotgun (WGS) entry which is preliminary data.</text>
</comment>
<feature type="region of interest" description="Disordered" evidence="1">
    <location>
        <begin position="1"/>
        <end position="44"/>
    </location>
</feature>
<gene>
    <name evidence="2" type="ORF">TNCV_2690481</name>
</gene>
<dbReference type="AlphaFoldDB" id="A0A8X7BBT1"/>
<accession>A0A8X7BBT1</accession>
<evidence type="ECO:0000256" key="1">
    <source>
        <dbReference type="SAM" id="MobiDB-lite"/>
    </source>
</evidence>
<protein>
    <submittedName>
        <fullName evidence="2">Uncharacterized protein</fullName>
    </submittedName>
</protein>
<organism evidence="2 3">
    <name type="scientific">Trichonephila clavipes</name>
    <name type="common">Golden silk orbweaver</name>
    <name type="synonym">Nephila clavipes</name>
    <dbReference type="NCBI Taxonomy" id="2585209"/>
    <lineage>
        <taxon>Eukaryota</taxon>
        <taxon>Metazoa</taxon>
        <taxon>Ecdysozoa</taxon>
        <taxon>Arthropoda</taxon>
        <taxon>Chelicerata</taxon>
        <taxon>Arachnida</taxon>
        <taxon>Araneae</taxon>
        <taxon>Araneomorphae</taxon>
        <taxon>Entelegynae</taxon>
        <taxon>Araneoidea</taxon>
        <taxon>Nephilidae</taxon>
        <taxon>Trichonephila</taxon>
    </lineage>
</organism>
<dbReference type="Proteomes" id="UP000887159">
    <property type="component" value="Unassembled WGS sequence"/>
</dbReference>